<dbReference type="AlphaFoldDB" id="A0AAW2N083"/>
<reference evidence="1" key="2">
    <citation type="journal article" date="2024" name="Plant">
        <title>Genomic evolution and insights into agronomic trait innovations of Sesamum species.</title>
        <authorList>
            <person name="Miao H."/>
            <person name="Wang L."/>
            <person name="Qu L."/>
            <person name="Liu H."/>
            <person name="Sun Y."/>
            <person name="Le M."/>
            <person name="Wang Q."/>
            <person name="Wei S."/>
            <person name="Zheng Y."/>
            <person name="Lin W."/>
            <person name="Duan Y."/>
            <person name="Cao H."/>
            <person name="Xiong S."/>
            <person name="Wang X."/>
            <person name="Wei L."/>
            <person name="Li C."/>
            <person name="Ma Q."/>
            <person name="Ju M."/>
            <person name="Zhao R."/>
            <person name="Li G."/>
            <person name="Mu C."/>
            <person name="Tian Q."/>
            <person name="Mei H."/>
            <person name="Zhang T."/>
            <person name="Gao T."/>
            <person name="Zhang H."/>
        </authorList>
    </citation>
    <scope>NUCLEOTIDE SEQUENCE</scope>
    <source>
        <strain evidence="1">G02</strain>
    </source>
</reference>
<gene>
    <name evidence="1" type="ORF">Sradi_4844400</name>
</gene>
<dbReference type="EMBL" id="JACGWJ010000021">
    <property type="protein sequence ID" value="KAL0336325.1"/>
    <property type="molecule type" value="Genomic_DNA"/>
</dbReference>
<accession>A0AAW2N083</accession>
<proteinExistence type="predicted"/>
<protein>
    <recommendedName>
        <fullName evidence="2">FRIGIDA-like protein</fullName>
    </recommendedName>
</protein>
<sequence>MKQLRELSVKPDDLIQLLKAESIPALSIIDCFYMIKSLQEFPQTLQRVLLFKTLLNEAVKGTPGET</sequence>
<organism evidence="1">
    <name type="scientific">Sesamum radiatum</name>
    <name type="common">Black benniseed</name>
    <dbReference type="NCBI Taxonomy" id="300843"/>
    <lineage>
        <taxon>Eukaryota</taxon>
        <taxon>Viridiplantae</taxon>
        <taxon>Streptophyta</taxon>
        <taxon>Embryophyta</taxon>
        <taxon>Tracheophyta</taxon>
        <taxon>Spermatophyta</taxon>
        <taxon>Magnoliopsida</taxon>
        <taxon>eudicotyledons</taxon>
        <taxon>Gunneridae</taxon>
        <taxon>Pentapetalae</taxon>
        <taxon>asterids</taxon>
        <taxon>lamiids</taxon>
        <taxon>Lamiales</taxon>
        <taxon>Pedaliaceae</taxon>
        <taxon>Sesamum</taxon>
    </lineage>
</organism>
<name>A0AAW2N083_SESRA</name>
<comment type="caution">
    <text evidence="1">The sequence shown here is derived from an EMBL/GenBank/DDBJ whole genome shotgun (WGS) entry which is preliminary data.</text>
</comment>
<evidence type="ECO:0000313" key="1">
    <source>
        <dbReference type="EMBL" id="KAL0336325.1"/>
    </source>
</evidence>
<evidence type="ECO:0008006" key="2">
    <source>
        <dbReference type="Google" id="ProtNLM"/>
    </source>
</evidence>
<reference evidence="1" key="1">
    <citation type="submission" date="2020-06" db="EMBL/GenBank/DDBJ databases">
        <authorList>
            <person name="Li T."/>
            <person name="Hu X."/>
            <person name="Zhang T."/>
            <person name="Song X."/>
            <person name="Zhang H."/>
            <person name="Dai N."/>
            <person name="Sheng W."/>
            <person name="Hou X."/>
            <person name="Wei L."/>
        </authorList>
    </citation>
    <scope>NUCLEOTIDE SEQUENCE</scope>
    <source>
        <strain evidence="1">G02</strain>
        <tissue evidence="1">Leaf</tissue>
    </source>
</reference>